<reference evidence="1" key="1">
    <citation type="journal article" date="2022" name="bioRxiv">
        <title>Sequencing and chromosome-scale assembly of the giantPleurodeles waltlgenome.</title>
        <authorList>
            <person name="Brown T."/>
            <person name="Elewa A."/>
            <person name="Iarovenko S."/>
            <person name="Subramanian E."/>
            <person name="Araus A.J."/>
            <person name="Petzold A."/>
            <person name="Susuki M."/>
            <person name="Suzuki K.-i.T."/>
            <person name="Hayashi T."/>
            <person name="Toyoda A."/>
            <person name="Oliveira C."/>
            <person name="Osipova E."/>
            <person name="Leigh N.D."/>
            <person name="Simon A."/>
            <person name="Yun M.H."/>
        </authorList>
    </citation>
    <scope>NUCLEOTIDE SEQUENCE</scope>
    <source>
        <strain evidence="1">20211129_DDA</strain>
        <tissue evidence="1">Liver</tissue>
    </source>
</reference>
<name>A0AAV7VIH3_PLEWA</name>
<protein>
    <submittedName>
        <fullName evidence="1">Uncharacterized protein</fullName>
    </submittedName>
</protein>
<gene>
    <name evidence="1" type="ORF">NDU88_004963</name>
</gene>
<dbReference type="AlphaFoldDB" id="A0AAV7VIH3"/>
<sequence length="269" mass="30133">MLGLQARVYTHVSSPRQRRRVNTPECYCKLRAGNRDSRGKSLAKTYGIWKKLDRELAQQQDALNALQRQIDDGDVLENESRVVCDRICALWSRLDSYVRKDFRQRLHREGDRCGRLLAWLLCCEHSTPVILSLRGPTGDRILGQTCVNASLREHLEAIYSSPQCDASSQTQEYLDGLQLPRLIGAQAVELEAELSLKELQGDLATRSSVVASRPTGAHVWRLNGKGAARSVDYLLKEAAVGGVSRVSRCRRGVDMAFPDQVEAIFVLDV</sequence>
<evidence type="ECO:0000313" key="2">
    <source>
        <dbReference type="Proteomes" id="UP001066276"/>
    </source>
</evidence>
<evidence type="ECO:0000313" key="1">
    <source>
        <dbReference type="EMBL" id="KAJ1201148.1"/>
    </source>
</evidence>
<comment type="caution">
    <text evidence="1">The sequence shown here is derived from an EMBL/GenBank/DDBJ whole genome shotgun (WGS) entry which is preliminary data.</text>
</comment>
<accession>A0AAV7VIH3</accession>
<keyword evidence="2" id="KW-1185">Reference proteome</keyword>
<dbReference type="EMBL" id="JANPWB010000003">
    <property type="protein sequence ID" value="KAJ1201148.1"/>
    <property type="molecule type" value="Genomic_DNA"/>
</dbReference>
<organism evidence="1 2">
    <name type="scientific">Pleurodeles waltl</name>
    <name type="common">Iberian ribbed newt</name>
    <dbReference type="NCBI Taxonomy" id="8319"/>
    <lineage>
        <taxon>Eukaryota</taxon>
        <taxon>Metazoa</taxon>
        <taxon>Chordata</taxon>
        <taxon>Craniata</taxon>
        <taxon>Vertebrata</taxon>
        <taxon>Euteleostomi</taxon>
        <taxon>Amphibia</taxon>
        <taxon>Batrachia</taxon>
        <taxon>Caudata</taxon>
        <taxon>Salamandroidea</taxon>
        <taxon>Salamandridae</taxon>
        <taxon>Pleurodelinae</taxon>
        <taxon>Pleurodeles</taxon>
    </lineage>
</organism>
<dbReference type="Proteomes" id="UP001066276">
    <property type="component" value="Chromosome 2_1"/>
</dbReference>
<proteinExistence type="predicted"/>